<dbReference type="STRING" id="29524.SAMN02745171_00568"/>
<evidence type="ECO:0000256" key="8">
    <source>
        <dbReference type="ARBA" id="ARBA00049348"/>
    </source>
</evidence>
<dbReference type="PANTHER" id="PTHR10815:SF13">
    <property type="entry name" value="METHYLATED-DNA--PROTEIN-CYSTEINE METHYLTRANSFERASE"/>
    <property type="match status" value="1"/>
</dbReference>
<evidence type="ECO:0000259" key="9">
    <source>
        <dbReference type="Pfam" id="PF01035"/>
    </source>
</evidence>
<evidence type="ECO:0000256" key="2">
    <source>
        <dbReference type="ARBA" id="ARBA00008711"/>
    </source>
</evidence>
<reference evidence="11" key="1">
    <citation type="submission" date="2017-02" db="EMBL/GenBank/DDBJ databases">
        <authorList>
            <person name="Varghese N."/>
            <person name="Submissions S."/>
        </authorList>
    </citation>
    <scope>NUCLEOTIDE SEQUENCE [LARGE SCALE GENOMIC DNA]</scope>
    <source>
        <strain evidence="11">ATCC 51356</strain>
    </source>
</reference>
<dbReference type="GO" id="GO:0006281">
    <property type="term" value="P:DNA repair"/>
    <property type="evidence" value="ECO:0007669"/>
    <property type="project" value="UniProtKB-KW"/>
</dbReference>
<evidence type="ECO:0000256" key="4">
    <source>
        <dbReference type="ARBA" id="ARBA00022603"/>
    </source>
</evidence>
<comment type="catalytic activity">
    <reaction evidence="8">
        <text>a 6-O-methyl-2'-deoxyguanosine in DNA + L-cysteinyl-[protein] = S-methyl-L-cysteinyl-[protein] + a 2'-deoxyguanosine in DNA</text>
        <dbReference type="Rhea" id="RHEA:24000"/>
        <dbReference type="Rhea" id="RHEA-COMP:10131"/>
        <dbReference type="Rhea" id="RHEA-COMP:10132"/>
        <dbReference type="Rhea" id="RHEA-COMP:11367"/>
        <dbReference type="Rhea" id="RHEA-COMP:11368"/>
        <dbReference type="ChEBI" id="CHEBI:29950"/>
        <dbReference type="ChEBI" id="CHEBI:82612"/>
        <dbReference type="ChEBI" id="CHEBI:85445"/>
        <dbReference type="ChEBI" id="CHEBI:85448"/>
        <dbReference type="EC" id="2.1.1.63"/>
    </reaction>
</comment>
<evidence type="ECO:0000256" key="6">
    <source>
        <dbReference type="ARBA" id="ARBA00022763"/>
    </source>
</evidence>
<dbReference type="FunFam" id="1.10.10.10:FF:000214">
    <property type="entry name" value="Methylated-DNA--protein-cysteine methyltransferase"/>
    <property type="match status" value="1"/>
</dbReference>
<dbReference type="PANTHER" id="PTHR10815">
    <property type="entry name" value="METHYLATED-DNA--PROTEIN-CYSTEINE METHYLTRANSFERASE"/>
    <property type="match status" value="1"/>
</dbReference>
<name>A0A1T4LXD8_9PORP</name>
<dbReference type="EC" id="2.1.1.63" evidence="3"/>
<evidence type="ECO:0000313" key="10">
    <source>
        <dbReference type="EMBL" id="SJZ59296.1"/>
    </source>
</evidence>
<organism evidence="10 11">
    <name type="scientific">Porphyromonas circumdentaria</name>
    <dbReference type="NCBI Taxonomy" id="29524"/>
    <lineage>
        <taxon>Bacteria</taxon>
        <taxon>Pseudomonadati</taxon>
        <taxon>Bacteroidota</taxon>
        <taxon>Bacteroidia</taxon>
        <taxon>Bacteroidales</taxon>
        <taxon>Porphyromonadaceae</taxon>
        <taxon>Porphyromonas</taxon>
    </lineage>
</organism>
<dbReference type="NCBIfam" id="TIGR00589">
    <property type="entry name" value="ogt"/>
    <property type="match status" value="1"/>
</dbReference>
<dbReference type="EMBL" id="FUXE01000004">
    <property type="protein sequence ID" value="SJZ59296.1"/>
    <property type="molecule type" value="Genomic_DNA"/>
</dbReference>
<dbReference type="InterPro" id="IPR036388">
    <property type="entry name" value="WH-like_DNA-bd_sf"/>
</dbReference>
<keyword evidence="6" id="KW-0227">DNA damage</keyword>
<dbReference type="AlphaFoldDB" id="A0A1T4LXD8"/>
<dbReference type="SUPFAM" id="SSF46767">
    <property type="entry name" value="Methylated DNA-protein cysteine methyltransferase, C-terminal domain"/>
    <property type="match status" value="1"/>
</dbReference>
<dbReference type="GO" id="GO:0003908">
    <property type="term" value="F:methylated-DNA-[protein]-cysteine S-methyltransferase activity"/>
    <property type="evidence" value="ECO:0007669"/>
    <property type="project" value="UniProtKB-EC"/>
</dbReference>
<dbReference type="RefSeq" id="WP_078736525.1">
    <property type="nucleotide sequence ID" value="NZ_FUXE01000004.1"/>
</dbReference>
<feature type="domain" description="Methylated-DNA-[protein]-cysteine S-methyltransferase DNA binding" evidence="9">
    <location>
        <begin position="72"/>
        <end position="151"/>
    </location>
</feature>
<proteinExistence type="inferred from homology"/>
<dbReference type="InterPro" id="IPR001497">
    <property type="entry name" value="MethylDNA_cys_MeTrfase_AS"/>
</dbReference>
<comment type="catalytic activity">
    <reaction evidence="1">
        <text>a 4-O-methyl-thymidine in DNA + L-cysteinyl-[protein] = a thymidine in DNA + S-methyl-L-cysteinyl-[protein]</text>
        <dbReference type="Rhea" id="RHEA:53428"/>
        <dbReference type="Rhea" id="RHEA-COMP:10131"/>
        <dbReference type="Rhea" id="RHEA-COMP:10132"/>
        <dbReference type="Rhea" id="RHEA-COMP:13555"/>
        <dbReference type="Rhea" id="RHEA-COMP:13556"/>
        <dbReference type="ChEBI" id="CHEBI:29950"/>
        <dbReference type="ChEBI" id="CHEBI:82612"/>
        <dbReference type="ChEBI" id="CHEBI:137386"/>
        <dbReference type="ChEBI" id="CHEBI:137387"/>
        <dbReference type="EC" id="2.1.1.63"/>
    </reaction>
</comment>
<dbReference type="OrthoDB" id="9802228at2"/>
<dbReference type="Proteomes" id="UP000190121">
    <property type="component" value="Unassembled WGS sequence"/>
</dbReference>
<dbReference type="Gene3D" id="1.10.10.10">
    <property type="entry name" value="Winged helix-like DNA-binding domain superfamily/Winged helix DNA-binding domain"/>
    <property type="match status" value="1"/>
</dbReference>
<dbReference type="Pfam" id="PF01035">
    <property type="entry name" value="DNA_binding_1"/>
    <property type="match status" value="1"/>
</dbReference>
<keyword evidence="7" id="KW-0234">DNA repair</keyword>
<dbReference type="InterPro" id="IPR036217">
    <property type="entry name" value="MethylDNA_cys_MeTrfase_DNAb"/>
</dbReference>
<dbReference type="InterPro" id="IPR014048">
    <property type="entry name" value="MethylDNA_cys_MeTrfase_DNA-bd"/>
</dbReference>
<evidence type="ECO:0000313" key="11">
    <source>
        <dbReference type="Proteomes" id="UP000190121"/>
    </source>
</evidence>
<evidence type="ECO:0000256" key="5">
    <source>
        <dbReference type="ARBA" id="ARBA00022679"/>
    </source>
</evidence>
<dbReference type="PROSITE" id="PS00374">
    <property type="entry name" value="MGMT"/>
    <property type="match status" value="1"/>
</dbReference>
<evidence type="ECO:0000256" key="1">
    <source>
        <dbReference type="ARBA" id="ARBA00001286"/>
    </source>
</evidence>
<sequence length="156" mass="17138">MGKLPKSAASHVMVATLLYVPYFGAVRVMKSPSAWHLELLPEGVELTDDGGAGLLCLLQEEIPDEMLWRGTPFQCKVWRELCKIPIGTTVSYLQIAQRIGSPRAVRAVANAVGANPFPLIIPCHRVIRSSGGIGGYYYGISLKEALLRWEAEQQCQ</sequence>
<dbReference type="GO" id="GO:0032259">
    <property type="term" value="P:methylation"/>
    <property type="evidence" value="ECO:0007669"/>
    <property type="project" value="UniProtKB-KW"/>
</dbReference>
<keyword evidence="4 10" id="KW-0489">Methyltransferase</keyword>
<comment type="similarity">
    <text evidence="2">Belongs to the MGMT family.</text>
</comment>
<evidence type="ECO:0000256" key="7">
    <source>
        <dbReference type="ARBA" id="ARBA00023204"/>
    </source>
</evidence>
<dbReference type="CDD" id="cd06445">
    <property type="entry name" value="ATase"/>
    <property type="match status" value="1"/>
</dbReference>
<keyword evidence="5 10" id="KW-0808">Transferase</keyword>
<accession>A0A1T4LXD8</accession>
<gene>
    <name evidence="10" type="ORF">SAMN02745171_00568</name>
</gene>
<protein>
    <recommendedName>
        <fullName evidence="3">methylated-DNA--[protein]-cysteine S-methyltransferase</fullName>
        <ecNumber evidence="3">2.1.1.63</ecNumber>
    </recommendedName>
</protein>
<keyword evidence="11" id="KW-1185">Reference proteome</keyword>
<evidence type="ECO:0000256" key="3">
    <source>
        <dbReference type="ARBA" id="ARBA00011918"/>
    </source>
</evidence>